<dbReference type="InterPro" id="IPR011129">
    <property type="entry name" value="CSD"/>
</dbReference>
<sequence length="102" mass="11076">MEATEKEMEAMLEGTVKWFNNPKGYGFIQAQEATENQDVLIHYSVIEMEGFKTLKAGQSVQFEIGQGPKGLIATKVIPGNSGEQSGDKQGDTPASREESLPA</sequence>
<evidence type="ECO:0000256" key="1">
    <source>
        <dbReference type="ARBA" id="ARBA00004496"/>
    </source>
</evidence>
<feature type="compositionally biased region" description="Basic and acidic residues" evidence="3">
    <location>
        <begin position="85"/>
        <end position="102"/>
    </location>
</feature>
<organism evidence="5 6">
    <name type="scientific">Endozoicomonas montiporae CL-33</name>
    <dbReference type="NCBI Taxonomy" id="570277"/>
    <lineage>
        <taxon>Bacteria</taxon>
        <taxon>Pseudomonadati</taxon>
        <taxon>Pseudomonadota</taxon>
        <taxon>Gammaproteobacteria</taxon>
        <taxon>Oceanospirillales</taxon>
        <taxon>Endozoicomonadaceae</taxon>
        <taxon>Endozoicomonas</taxon>
    </lineage>
</organism>
<evidence type="ECO:0000259" key="4">
    <source>
        <dbReference type="PROSITE" id="PS51857"/>
    </source>
</evidence>
<evidence type="ECO:0000256" key="3">
    <source>
        <dbReference type="SAM" id="MobiDB-lite"/>
    </source>
</evidence>
<dbReference type="GO" id="GO:0005829">
    <property type="term" value="C:cytosol"/>
    <property type="evidence" value="ECO:0007669"/>
    <property type="project" value="UniProtKB-ARBA"/>
</dbReference>
<feature type="domain" description="CSD" evidence="4">
    <location>
        <begin position="11"/>
        <end position="78"/>
    </location>
</feature>
<dbReference type="InterPro" id="IPR002059">
    <property type="entry name" value="CSP_DNA-bd"/>
</dbReference>
<reference evidence="5 6" key="1">
    <citation type="journal article" date="2016" name="Front. Microbiol.">
        <title>Genomic Insight into the Host-Endosymbiont Relationship of Endozoicomonas montiporae CL-33(T) with its Coral Host.</title>
        <authorList>
            <person name="Ding J.-Y."/>
            <person name="Shiu J.-H."/>
            <person name="Chen W.-M."/>
            <person name="Chiang Y.-R."/>
            <person name="Tang S.-L."/>
        </authorList>
    </citation>
    <scope>NUCLEOTIDE SEQUENCE [LARGE SCALE GENOMIC DNA]</scope>
    <source>
        <strain evidence="5 6">CL-33</strain>
    </source>
</reference>
<dbReference type="PRINTS" id="PR00050">
    <property type="entry name" value="COLDSHOCK"/>
</dbReference>
<feature type="region of interest" description="Disordered" evidence="3">
    <location>
        <begin position="75"/>
        <end position="102"/>
    </location>
</feature>
<dbReference type="PANTHER" id="PTHR46109">
    <property type="entry name" value="PROTEIN LIN-28"/>
    <property type="match status" value="1"/>
</dbReference>
<dbReference type="STRING" id="570277.EZMO1_1145"/>
<evidence type="ECO:0000313" key="5">
    <source>
        <dbReference type="EMBL" id="AMO55343.1"/>
    </source>
</evidence>
<dbReference type="Gene3D" id="2.40.50.140">
    <property type="entry name" value="Nucleic acid-binding proteins"/>
    <property type="match status" value="1"/>
</dbReference>
<comment type="subcellular location">
    <subcellularLocation>
        <location evidence="1">Cytoplasm</location>
    </subcellularLocation>
</comment>
<protein>
    <submittedName>
        <fullName evidence="5">Cold-shock protein CspD</fullName>
    </submittedName>
</protein>
<dbReference type="Proteomes" id="UP000071065">
    <property type="component" value="Chromosome"/>
</dbReference>
<dbReference type="CDD" id="cd04458">
    <property type="entry name" value="CSP_CDS"/>
    <property type="match status" value="1"/>
</dbReference>
<dbReference type="InterPro" id="IPR012340">
    <property type="entry name" value="NA-bd_OB-fold"/>
</dbReference>
<dbReference type="Pfam" id="PF00313">
    <property type="entry name" value="CSD"/>
    <property type="match status" value="1"/>
</dbReference>
<evidence type="ECO:0000256" key="2">
    <source>
        <dbReference type="ARBA" id="ARBA00022490"/>
    </source>
</evidence>
<gene>
    <name evidence="5" type="primary">cspD</name>
    <name evidence="5" type="ORF">EZMO1_1145</name>
</gene>
<dbReference type="RefSeq" id="WP_275934929.1">
    <property type="nucleotide sequence ID" value="NZ_CP013251.1"/>
</dbReference>
<dbReference type="GO" id="GO:0031054">
    <property type="term" value="P:pre-miRNA processing"/>
    <property type="evidence" value="ECO:0007669"/>
    <property type="project" value="TreeGrafter"/>
</dbReference>
<dbReference type="SUPFAM" id="SSF50249">
    <property type="entry name" value="Nucleic acid-binding proteins"/>
    <property type="match status" value="1"/>
</dbReference>
<accession>A0A142B9B7</accession>
<proteinExistence type="predicted"/>
<name>A0A142B9B7_9GAMM</name>
<dbReference type="PANTHER" id="PTHR46109:SF1">
    <property type="entry name" value="PROTEIN LIN-28 HOMOLOG"/>
    <property type="match status" value="1"/>
</dbReference>
<dbReference type="GO" id="GO:0003729">
    <property type="term" value="F:mRNA binding"/>
    <property type="evidence" value="ECO:0007669"/>
    <property type="project" value="TreeGrafter"/>
</dbReference>
<dbReference type="SMART" id="SM00357">
    <property type="entry name" value="CSP"/>
    <property type="match status" value="1"/>
</dbReference>
<dbReference type="InterPro" id="IPR051373">
    <property type="entry name" value="Lin-28_RNA-binding"/>
</dbReference>
<keyword evidence="2" id="KW-0963">Cytoplasm</keyword>
<dbReference type="KEGG" id="emp:EZMO1_1145"/>
<dbReference type="PATRIC" id="fig|570277.3.peg.1250"/>
<dbReference type="AlphaFoldDB" id="A0A142B9B7"/>
<dbReference type="PROSITE" id="PS51857">
    <property type="entry name" value="CSD_2"/>
    <property type="match status" value="1"/>
</dbReference>
<dbReference type="EMBL" id="CP013251">
    <property type="protein sequence ID" value="AMO55343.1"/>
    <property type="molecule type" value="Genomic_DNA"/>
</dbReference>
<evidence type="ECO:0000313" key="6">
    <source>
        <dbReference type="Proteomes" id="UP000071065"/>
    </source>
</evidence>